<dbReference type="GO" id="GO:0008198">
    <property type="term" value="F:ferrous iron binding"/>
    <property type="evidence" value="ECO:0007669"/>
    <property type="project" value="TreeGrafter"/>
</dbReference>
<keyword evidence="11 13" id="KW-0968">Cytoplasmic vesicle</keyword>
<dbReference type="InterPro" id="IPR037151">
    <property type="entry name" value="AlkB-like_sf"/>
</dbReference>
<evidence type="ECO:0000256" key="6">
    <source>
        <dbReference type="ARBA" id="ARBA00022964"/>
    </source>
</evidence>
<evidence type="ECO:0000256" key="5">
    <source>
        <dbReference type="ARBA" id="ARBA00022723"/>
    </source>
</evidence>
<evidence type="ECO:0000256" key="9">
    <source>
        <dbReference type="ARBA" id="ARBA00023004"/>
    </source>
</evidence>
<dbReference type="InterPro" id="IPR004574">
    <property type="entry name" value="Alkb"/>
</dbReference>
<dbReference type="Proteomes" id="UP001177003">
    <property type="component" value="Chromosome 4"/>
</dbReference>
<evidence type="ECO:0000256" key="12">
    <source>
        <dbReference type="PIRSR" id="PIRSR604574-2"/>
    </source>
</evidence>
<dbReference type="GO" id="GO:0035515">
    <property type="term" value="F:oxidative RNA demethylase activity"/>
    <property type="evidence" value="ECO:0007669"/>
    <property type="project" value="TreeGrafter"/>
</dbReference>
<dbReference type="AlphaFoldDB" id="A0AA35YTH6"/>
<keyword evidence="6" id="KW-0223">Dioxygenase</keyword>
<feature type="transmembrane region" description="Helical" evidence="13">
    <location>
        <begin position="435"/>
        <end position="455"/>
    </location>
</feature>
<keyword evidence="4 13" id="KW-0812">Transmembrane</keyword>
<comment type="similarity">
    <text evidence="2">Belongs to the alkB family.</text>
</comment>
<comment type="cofactor">
    <cofactor evidence="12">
        <name>Fe(2+)</name>
        <dbReference type="ChEBI" id="CHEBI:29033"/>
    </cofactor>
    <text evidence="12">Binds 1 Fe(2+) ion per subunit.</text>
</comment>
<feature type="binding site" evidence="12">
    <location>
        <position position="399"/>
    </location>
    <ligand>
        <name>Fe cation</name>
        <dbReference type="ChEBI" id="CHEBI:24875"/>
        <note>catalytic</note>
    </ligand>
</feature>
<keyword evidence="13" id="KW-1003">Cell membrane</keyword>
<keyword evidence="10 13" id="KW-0472">Membrane</keyword>
<dbReference type="GO" id="GO:0005886">
    <property type="term" value="C:plasma membrane"/>
    <property type="evidence" value="ECO:0007669"/>
    <property type="project" value="UniProtKB-SubCell"/>
</dbReference>
<evidence type="ECO:0000256" key="11">
    <source>
        <dbReference type="ARBA" id="ARBA00023329"/>
    </source>
</evidence>
<feature type="domain" description="Alpha-ketoglutarate-dependent dioxygenase AlkB-like" evidence="14">
    <location>
        <begin position="262"/>
        <end position="410"/>
    </location>
</feature>
<evidence type="ECO:0000256" key="1">
    <source>
        <dbReference type="ARBA" id="ARBA00004003"/>
    </source>
</evidence>
<accession>A0AA35YTH6</accession>
<evidence type="ECO:0000313" key="16">
    <source>
        <dbReference type="Proteomes" id="UP001177003"/>
    </source>
</evidence>
<dbReference type="SUPFAM" id="SSF51197">
    <property type="entry name" value="Clavaminate synthase-like"/>
    <property type="match status" value="1"/>
</dbReference>
<evidence type="ECO:0000256" key="3">
    <source>
        <dbReference type="ARBA" id="ARBA00010482"/>
    </source>
</evidence>
<keyword evidence="13" id="KW-0813">Transport</keyword>
<evidence type="ECO:0000256" key="2">
    <source>
        <dbReference type="ARBA" id="ARBA00007879"/>
    </source>
</evidence>
<dbReference type="GO" id="GO:0035513">
    <property type="term" value="P:oxidative RNA demethylation"/>
    <property type="evidence" value="ECO:0007669"/>
    <property type="project" value="TreeGrafter"/>
</dbReference>
<dbReference type="GO" id="GO:0015031">
    <property type="term" value="P:protein transport"/>
    <property type="evidence" value="ECO:0007669"/>
    <property type="project" value="InterPro"/>
</dbReference>
<evidence type="ECO:0000256" key="7">
    <source>
        <dbReference type="ARBA" id="ARBA00022989"/>
    </source>
</evidence>
<evidence type="ECO:0000256" key="4">
    <source>
        <dbReference type="ARBA" id="ARBA00022692"/>
    </source>
</evidence>
<evidence type="ECO:0000256" key="8">
    <source>
        <dbReference type="ARBA" id="ARBA00023002"/>
    </source>
</evidence>
<dbReference type="EMBL" id="OX465080">
    <property type="protein sequence ID" value="CAI9279738.1"/>
    <property type="molecule type" value="Genomic_DNA"/>
</dbReference>
<gene>
    <name evidence="15" type="ORF">LSALG_LOCUS19519</name>
</gene>
<dbReference type="PANTHER" id="PTHR16557:SF11">
    <property type="entry name" value="ALPHA-KETOGLUTARATE-DEPENDENT DIOXYGENASE ALKB"/>
    <property type="match status" value="1"/>
</dbReference>
<dbReference type="Gene3D" id="2.60.120.590">
    <property type="entry name" value="Alpha-ketoglutarate-dependent dioxygenase AlkB-like"/>
    <property type="match status" value="1"/>
</dbReference>
<keyword evidence="16" id="KW-1185">Reference proteome</keyword>
<comment type="subcellular location">
    <subcellularLocation>
        <location evidence="13">Cell membrane</location>
        <topology evidence="13">Multi-pass membrane protein</topology>
    </subcellularLocation>
    <subcellularLocation>
        <location evidence="13">Cytoplasmic vesicle</location>
        <location evidence="13">Secretory vesicle membrane</location>
        <topology evidence="13">Multi-pass membrane protein</topology>
    </subcellularLocation>
</comment>
<dbReference type="InterPro" id="IPR007273">
    <property type="entry name" value="SCAMP"/>
</dbReference>
<organism evidence="15 16">
    <name type="scientific">Lactuca saligna</name>
    <name type="common">Willowleaf lettuce</name>
    <dbReference type="NCBI Taxonomy" id="75948"/>
    <lineage>
        <taxon>Eukaryota</taxon>
        <taxon>Viridiplantae</taxon>
        <taxon>Streptophyta</taxon>
        <taxon>Embryophyta</taxon>
        <taxon>Tracheophyta</taxon>
        <taxon>Spermatophyta</taxon>
        <taxon>Magnoliopsida</taxon>
        <taxon>eudicotyledons</taxon>
        <taxon>Gunneridae</taxon>
        <taxon>Pentapetalae</taxon>
        <taxon>asterids</taxon>
        <taxon>campanulids</taxon>
        <taxon>Asterales</taxon>
        <taxon>Asteraceae</taxon>
        <taxon>Cichorioideae</taxon>
        <taxon>Cichorieae</taxon>
        <taxon>Lactucinae</taxon>
        <taxon>Lactuca</taxon>
    </lineage>
</organism>
<comment type="similarity">
    <text evidence="3 13">Belongs to the SCAMP family.</text>
</comment>
<dbReference type="InterPro" id="IPR027450">
    <property type="entry name" value="AlkB-like"/>
</dbReference>
<sequence>MLISAPKTGGETLQEVRTLTPTTARILRWTSPLLSNVTRFLLCSAIAHARRRRLSRPPSPSPPVTPAFVVSFAHHIFTIVTDLCCQRIHQMYGSDGVNEDSERTAFRKTEKKYKLYYDNNKSSKKKKKARPVDLSEVIDFKSVSESFTRNNDVHLPIGVSKLECQFARPVFSLDKCPGFYFIPEALSIEEQCRWIKESLVSFPEPPNRTNHNAVHGAIHDLFNAAKDSKVLVEEEKIILPGEEDAHTHKWEWATCDEPSGNTNTSKSISASVLLRKLRWSTLGLQFDWSKRSYNVSLPHNKIPDALCEVAKKMASPAMPVGEEFQPEAAIVNYFASGDMLGGHLDDMEADWSKPIVSMSLGCKAIFLLGGKSRNDEPLAMFLRSGDIVLMAGEARERFHGIPRIFTDTENAEIDCLENHFSATTTAWIKGEDVTIWFLAVIYFLSGVPLGYVLWYRPLYRVFRKESAFGFGWFFLFYLLHICFVIFAAVAPPIVFKGKSLTGILPAVDLVGDQALVGIFYFLGFGLFCLEALLSIWVIQQVYMYFRGSGRAAEMRSGGA</sequence>
<keyword evidence="9 12" id="KW-0408">Iron</keyword>
<dbReference type="Pfam" id="PF13532">
    <property type="entry name" value="2OG-FeII_Oxy_2"/>
    <property type="match status" value="1"/>
</dbReference>
<dbReference type="Pfam" id="PF04144">
    <property type="entry name" value="SCAMP"/>
    <property type="match status" value="1"/>
</dbReference>
<feature type="binding site" evidence="12">
    <location>
        <position position="343"/>
    </location>
    <ligand>
        <name>Fe cation</name>
        <dbReference type="ChEBI" id="CHEBI:24875"/>
        <note>catalytic</note>
    </ligand>
</feature>
<feature type="transmembrane region" description="Helical" evidence="13">
    <location>
        <begin position="467"/>
        <end position="494"/>
    </location>
</feature>
<protein>
    <recommendedName>
        <fullName evidence="13">Secretory carrier-associated membrane protein</fullName>
        <shortName evidence="13">Secretory carrier membrane protein</shortName>
    </recommendedName>
</protein>
<feature type="transmembrane region" description="Helical" evidence="13">
    <location>
        <begin position="514"/>
        <end position="538"/>
    </location>
</feature>
<keyword evidence="7 13" id="KW-1133">Transmembrane helix</keyword>
<evidence type="ECO:0000259" key="14">
    <source>
        <dbReference type="Pfam" id="PF13532"/>
    </source>
</evidence>
<reference evidence="15" key="1">
    <citation type="submission" date="2023-04" db="EMBL/GenBank/DDBJ databases">
        <authorList>
            <person name="Vijverberg K."/>
            <person name="Xiong W."/>
            <person name="Schranz E."/>
        </authorList>
    </citation>
    <scope>NUCLEOTIDE SEQUENCE</scope>
</reference>
<dbReference type="PANTHER" id="PTHR16557">
    <property type="entry name" value="ALKYLATED DNA REPAIR PROTEIN ALKB-RELATED"/>
    <property type="match status" value="1"/>
</dbReference>
<dbReference type="GO" id="GO:0030658">
    <property type="term" value="C:transport vesicle membrane"/>
    <property type="evidence" value="ECO:0007669"/>
    <property type="project" value="UniProtKB-SubCell"/>
</dbReference>
<name>A0AA35YTH6_LACSI</name>
<comment type="caution">
    <text evidence="13">Lacks conserved residue(s) required for the propagation of feature annotation.</text>
</comment>
<comment type="function">
    <text evidence="1 13">Probably involved in membrane trafficking.</text>
</comment>
<feature type="binding site" evidence="12">
    <location>
        <position position="345"/>
    </location>
    <ligand>
        <name>Fe cation</name>
        <dbReference type="ChEBI" id="CHEBI:24875"/>
        <note>catalytic</note>
    </ligand>
</feature>
<evidence type="ECO:0000256" key="13">
    <source>
        <dbReference type="RuleBase" id="RU363122"/>
    </source>
</evidence>
<evidence type="ECO:0000256" key="10">
    <source>
        <dbReference type="ARBA" id="ARBA00023136"/>
    </source>
</evidence>
<evidence type="ECO:0000313" key="15">
    <source>
        <dbReference type="EMBL" id="CAI9279738.1"/>
    </source>
</evidence>
<proteinExistence type="inferred from homology"/>
<dbReference type="GO" id="GO:0035516">
    <property type="term" value="F:broad specificity oxidative DNA demethylase activity"/>
    <property type="evidence" value="ECO:0007669"/>
    <property type="project" value="TreeGrafter"/>
</dbReference>
<keyword evidence="5 12" id="KW-0479">Metal-binding</keyword>
<keyword evidence="8" id="KW-0560">Oxidoreductase</keyword>